<dbReference type="InterPro" id="IPR025394">
    <property type="entry name" value="DUF4127"/>
</dbReference>
<dbReference type="Proteomes" id="UP000463051">
    <property type="component" value="Unassembled WGS sequence"/>
</dbReference>
<protein>
    <submittedName>
        <fullName evidence="1">DUF4127 family protein</fullName>
    </submittedName>
</protein>
<accession>A0A7X2H4B7</accession>
<evidence type="ECO:0000313" key="2">
    <source>
        <dbReference type="Proteomes" id="UP000463051"/>
    </source>
</evidence>
<dbReference type="Pfam" id="PF13552">
    <property type="entry name" value="DUF4127"/>
    <property type="match status" value="1"/>
</dbReference>
<dbReference type="EMBL" id="WJXB01000003">
    <property type="protein sequence ID" value="MRN53270.1"/>
    <property type="molecule type" value="Genomic_DNA"/>
</dbReference>
<evidence type="ECO:0000313" key="1">
    <source>
        <dbReference type="EMBL" id="MRN53270.1"/>
    </source>
</evidence>
<dbReference type="AlphaFoldDB" id="A0A7X2H4B7"/>
<reference evidence="1 2" key="1">
    <citation type="submission" date="2019-11" db="EMBL/GenBank/DDBJ databases">
        <title>Paenibacillus monticola sp. nov., a novel PGPR strain isolated from mountain sample in China.</title>
        <authorList>
            <person name="Zhao Q."/>
            <person name="Li H.-P."/>
            <person name="Zhang J.-L."/>
        </authorList>
    </citation>
    <scope>NUCLEOTIDE SEQUENCE [LARGE SCALE GENOMIC DNA]</scope>
    <source>
        <strain evidence="1 2">LC-T2</strain>
    </source>
</reference>
<dbReference type="RefSeq" id="WP_154118315.1">
    <property type="nucleotide sequence ID" value="NZ_WJXB01000003.1"/>
</dbReference>
<name>A0A7X2H4B7_9BACL</name>
<gene>
    <name evidence="1" type="ORF">GJB61_09725</name>
</gene>
<comment type="caution">
    <text evidence="1">The sequence shown here is derived from an EMBL/GenBank/DDBJ whole genome shotgun (WGS) entry which is preliminary data.</text>
</comment>
<proteinExistence type="predicted"/>
<organism evidence="1 2">
    <name type="scientific">Paenibacillus monticola</name>
    <dbReference type="NCBI Taxonomy" id="2666075"/>
    <lineage>
        <taxon>Bacteria</taxon>
        <taxon>Bacillati</taxon>
        <taxon>Bacillota</taxon>
        <taxon>Bacilli</taxon>
        <taxon>Bacillales</taxon>
        <taxon>Paenibacillaceae</taxon>
        <taxon>Paenibacillus</taxon>
    </lineage>
</organism>
<keyword evidence="2" id="KW-1185">Reference proteome</keyword>
<sequence length="517" mass="58289">MGKIVYLPLDERPCNEKYPRLLAEIGGLTLISPSAALLGDKKKPADVHVIADWLLTETRDANALIVSVDMLVYGGIVPSRLHYLAEKECAERINLLRQCKADHPQLRIYAFNLIMRTPAYNSSEEEPDYYLIHGADLHRYGWLLDKNTSEGLDSSEQTQWDELQENIPSNILLDFIQRRERNASVNEMAVELAREGIIDQLIIPLDDNARYGFTSIEQRKLLFAVEAERLMDRVLIYPGADEIGCTLLARVFCEEKNYVPEVFVRYSSTQGPFIIPRYEDRSLNESIKSHLTAAGAFMSDSSAEADVVLMVNSPPVNQSDAAEANQTYAERHRSYFSEVHLPEFSQAIHTYARKGKFVALADVATSNGADESLMQLLFGNGGLSCLSAYAGWNTSGNTLGTVIAHAVIASYYASRPLEYSTVQIRKSEKFLLYRLLEDWGYQSNVRTGINLELQETGHIIKERSSSQISEITFQISERLKAFFDTYLASTATVPTHVNSVRLPWKRTFEVNFDLTDL</sequence>